<dbReference type="GO" id="GO:0015031">
    <property type="term" value="P:protein transport"/>
    <property type="evidence" value="ECO:0007669"/>
    <property type="project" value="UniProtKB-KW"/>
</dbReference>
<dbReference type="Pfam" id="PF00780">
    <property type="entry name" value="CNH"/>
    <property type="match status" value="1"/>
</dbReference>
<evidence type="ECO:0000256" key="1">
    <source>
        <dbReference type="ARBA" id="ARBA00004496"/>
    </source>
</evidence>
<dbReference type="InterPro" id="IPR001180">
    <property type="entry name" value="CNH_dom"/>
</dbReference>
<dbReference type="PANTHER" id="PTHR12894">
    <property type="entry name" value="CNH DOMAIN CONTAINING"/>
    <property type="match status" value="1"/>
</dbReference>
<feature type="compositionally biased region" description="Low complexity" evidence="5">
    <location>
        <begin position="313"/>
        <end position="322"/>
    </location>
</feature>
<proteinExistence type="predicted"/>
<dbReference type="GO" id="GO:0034058">
    <property type="term" value="P:endosomal vesicle fusion"/>
    <property type="evidence" value="ECO:0007669"/>
    <property type="project" value="TreeGrafter"/>
</dbReference>
<dbReference type="Proteomes" id="UP000053424">
    <property type="component" value="Unassembled WGS sequence"/>
</dbReference>
<feature type="domain" description="CNH" evidence="6">
    <location>
        <begin position="29"/>
        <end position="319"/>
    </location>
</feature>
<name>A0A0C3CEE1_HEBCY</name>
<dbReference type="GO" id="GO:0016020">
    <property type="term" value="C:membrane"/>
    <property type="evidence" value="ECO:0007669"/>
    <property type="project" value="TreeGrafter"/>
</dbReference>
<dbReference type="PROSITE" id="PS50219">
    <property type="entry name" value="CNH"/>
    <property type="match status" value="1"/>
</dbReference>
<dbReference type="EMBL" id="KN831770">
    <property type="protein sequence ID" value="KIM47115.1"/>
    <property type="molecule type" value="Genomic_DNA"/>
</dbReference>
<keyword evidence="4" id="KW-0653">Protein transport</keyword>
<dbReference type="GO" id="GO:0006914">
    <property type="term" value="P:autophagy"/>
    <property type="evidence" value="ECO:0007669"/>
    <property type="project" value="TreeGrafter"/>
</dbReference>
<evidence type="ECO:0000256" key="2">
    <source>
        <dbReference type="ARBA" id="ARBA00022448"/>
    </source>
</evidence>
<dbReference type="GO" id="GO:0005737">
    <property type="term" value="C:cytoplasm"/>
    <property type="evidence" value="ECO:0007669"/>
    <property type="project" value="UniProtKB-SubCell"/>
</dbReference>
<comment type="subcellular location">
    <subcellularLocation>
        <location evidence="1">Cytoplasm</location>
    </subcellularLocation>
</comment>
<keyword evidence="8" id="KW-1185">Reference proteome</keyword>
<gene>
    <name evidence="7" type="ORF">M413DRAFT_422845</name>
</gene>
<evidence type="ECO:0000313" key="8">
    <source>
        <dbReference type="Proteomes" id="UP000053424"/>
    </source>
</evidence>
<reference evidence="8" key="2">
    <citation type="submission" date="2015-01" db="EMBL/GenBank/DDBJ databases">
        <title>Evolutionary Origins and Diversification of the Mycorrhizal Mutualists.</title>
        <authorList>
            <consortium name="DOE Joint Genome Institute"/>
            <consortium name="Mycorrhizal Genomics Consortium"/>
            <person name="Kohler A."/>
            <person name="Kuo A."/>
            <person name="Nagy L.G."/>
            <person name="Floudas D."/>
            <person name="Copeland A."/>
            <person name="Barry K.W."/>
            <person name="Cichocki N."/>
            <person name="Veneault-Fourrey C."/>
            <person name="LaButti K."/>
            <person name="Lindquist E.A."/>
            <person name="Lipzen A."/>
            <person name="Lundell T."/>
            <person name="Morin E."/>
            <person name="Murat C."/>
            <person name="Riley R."/>
            <person name="Ohm R."/>
            <person name="Sun H."/>
            <person name="Tunlid A."/>
            <person name="Henrissat B."/>
            <person name="Grigoriev I.V."/>
            <person name="Hibbett D.S."/>
            <person name="Martin F."/>
        </authorList>
    </citation>
    <scope>NUCLEOTIDE SEQUENCE [LARGE SCALE GENOMIC DNA]</scope>
    <source>
        <strain evidence="8">h7</strain>
    </source>
</reference>
<feature type="region of interest" description="Disordered" evidence="5">
    <location>
        <begin position="305"/>
        <end position="349"/>
    </location>
</feature>
<dbReference type="PANTHER" id="PTHR12894:SF27">
    <property type="entry name" value="TRANSFORMING GROWTH FACTOR-BETA RECEPTOR-ASSOCIATED PROTEIN 1"/>
    <property type="match status" value="1"/>
</dbReference>
<accession>A0A0C3CEE1</accession>
<dbReference type="OrthoDB" id="5325112at2759"/>
<evidence type="ECO:0000256" key="5">
    <source>
        <dbReference type="SAM" id="MobiDB-lite"/>
    </source>
</evidence>
<evidence type="ECO:0000256" key="4">
    <source>
        <dbReference type="ARBA" id="ARBA00022927"/>
    </source>
</evidence>
<dbReference type="HOGENOM" id="CLU_063262_0_0_1"/>
<sequence length="381" mass="41623">MTPQNPIDVPPFQLQRLIPDVVDSYSRHRVQLRCAQAIGSEIYAGCSNGELIRFALQADDPTKLESYTIISRQTLPGDKPIDEIVLIPSLSRALVLSDHQIHFYTIPSLDPFPIKPIRHVVTFAVDDQHLRRPAPTSASAGIQLPIEPVDFSVVKRNGIAMYTLKDRLVYQKEIPLPQAGGVTLARRTGKSMCIADKEHYNLVDLDAASLFPILPISQAFEPTMFVVKPSITVISAKEFLILSWTGASTLGLFITSDGDPVRGTLEWPSHPEALCLDYPYITSLLPNGTIEIHSVETQAIVQVIGSPVPPPSSSSSPVNTPSPRKESTHHRSSSTTSSNSRAGAVDPTRRLNLVASVGGYLVPSTEGSERMRPVSVKLLRT</sequence>
<dbReference type="AlphaFoldDB" id="A0A0C3CEE1"/>
<reference evidence="7 8" key="1">
    <citation type="submission" date="2014-04" db="EMBL/GenBank/DDBJ databases">
        <authorList>
            <consortium name="DOE Joint Genome Institute"/>
            <person name="Kuo A."/>
            <person name="Gay G."/>
            <person name="Dore J."/>
            <person name="Kohler A."/>
            <person name="Nagy L.G."/>
            <person name="Floudas D."/>
            <person name="Copeland A."/>
            <person name="Barry K.W."/>
            <person name="Cichocki N."/>
            <person name="Veneault-Fourrey C."/>
            <person name="LaButti K."/>
            <person name="Lindquist E.A."/>
            <person name="Lipzen A."/>
            <person name="Lundell T."/>
            <person name="Morin E."/>
            <person name="Murat C."/>
            <person name="Sun H."/>
            <person name="Tunlid A."/>
            <person name="Henrissat B."/>
            <person name="Grigoriev I.V."/>
            <person name="Hibbett D.S."/>
            <person name="Martin F."/>
            <person name="Nordberg H.P."/>
            <person name="Cantor M.N."/>
            <person name="Hua S.X."/>
        </authorList>
    </citation>
    <scope>NUCLEOTIDE SEQUENCE [LARGE SCALE GENOMIC DNA]</scope>
    <source>
        <strain evidence="8">h7</strain>
    </source>
</reference>
<keyword evidence="2" id="KW-0813">Transport</keyword>
<protein>
    <recommendedName>
        <fullName evidence="6">CNH domain-containing protein</fullName>
    </recommendedName>
</protein>
<organism evidence="7 8">
    <name type="scientific">Hebeloma cylindrosporum</name>
    <dbReference type="NCBI Taxonomy" id="76867"/>
    <lineage>
        <taxon>Eukaryota</taxon>
        <taxon>Fungi</taxon>
        <taxon>Dikarya</taxon>
        <taxon>Basidiomycota</taxon>
        <taxon>Agaricomycotina</taxon>
        <taxon>Agaricomycetes</taxon>
        <taxon>Agaricomycetidae</taxon>
        <taxon>Agaricales</taxon>
        <taxon>Agaricineae</taxon>
        <taxon>Hymenogastraceae</taxon>
        <taxon>Hebeloma</taxon>
    </lineage>
</organism>
<dbReference type="STRING" id="686832.A0A0C3CEE1"/>
<keyword evidence="3" id="KW-0963">Cytoplasm</keyword>
<evidence type="ECO:0000259" key="6">
    <source>
        <dbReference type="PROSITE" id="PS50219"/>
    </source>
</evidence>
<dbReference type="InterPro" id="IPR032914">
    <property type="entry name" value="Vam6/VPS39/TRAP1"/>
</dbReference>
<evidence type="ECO:0000313" key="7">
    <source>
        <dbReference type="EMBL" id="KIM47115.1"/>
    </source>
</evidence>
<evidence type="ECO:0000256" key="3">
    <source>
        <dbReference type="ARBA" id="ARBA00022490"/>
    </source>
</evidence>